<sequence>MDMYTSSVFDLTKACQAKFNECTSYSCLQEHEFNLWVTAVGATTDLDTRFQSQPDRLTGLKGMLMMMNNSLGKCMHGAKSRSLVGEGIKAVESSFESLMLLTAPLSRGSRIEQAGRLFEEEGQAEHESFLRSFFPRGSYDNEESTELNSTSMEEHEGQQAGGLSTVQSRLLEIGLRRKSRFLQQHSRGWEESRPLPQGAMAAVPCYPKPPKIEAGLTTFKCPYCRETLPVEVATNATKWKEHVTEDLRPYVCLHEDCKTPFVTYASQYDWKTHLERDHAARHMCPMCQDCGTVYTKMTPLLDHLRFDHGVTCANLIDGIFQYSKVKTIGVRQCPLCHVSGNEWDARFTDHVFDCMHTFALRSLLWAD</sequence>
<dbReference type="OrthoDB" id="6133115at2759"/>
<gene>
    <name evidence="3" type="ORF">APUU_12289S</name>
</gene>
<evidence type="ECO:0000259" key="2">
    <source>
        <dbReference type="PROSITE" id="PS00028"/>
    </source>
</evidence>
<dbReference type="Pfam" id="PF26082">
    <property type="entry name" value="zf-C2H2_AcuF"/>
    <property type="match status" value="1"/>
</dbReference>
<evidence type="ECO:0000313" key="3">
    <source>
        <dbReference type="EMBL" id="BCS19461.1"/>
    </source>
</evidence>
<dbReference type="GeneID" id="64969466"/>
<feature type="region of interest" description="Disordered" evidence="1">
    <location>
        <begin position="135"/>
        <end position="163"/>
    </location>
</feature>
<dbReference type="InterPro" id="IPR013087">
    <property type="entry name" value="Znf_C2H2_type"/>
</dbReference>
<dbReference type="InterPro" id="IPR058925">
    <property type="entry name" value="zf-C2H2_AcuF"/>
</dbReference>
<evidence type="ECO:0000256" key="1">
    <source>
        <dbReference type="SAM" id="MobiDB-lite"/>
    </source>
</evidence>
<accession>A0A7R7XE15</accession>
<reference evidence="3" key="2">
    <citation type="submission" date="2021-02" db="EMBL/GenBank/DDBJ databases">
        <title>Aspergillus puulaauensis MK2 genome sequence.</title>
        <authorList>
            <person name="Futagami T."/>
            <person name="Mori K."/>
            <person name="Kadooka C."/>
            <person name="Tanaka T."/>
        </authorList>
    </citation>
    <scope>NUCLEOTIDE SEQUENCE</scope>
    <source>
        <strain evidence="3">MK2</strain>
    </source>
</reference>
<dbReference type="PROSITE" id="PS00028">
    <property type="entry name" value="ZINC_FINGER_C2H2_1"/>
    <property type="match status" value="1"/>
</dbReference>
<dbReference type="KEGG" id="apuu:APUU_12289S"/>
<feature type="domain" description="C2H2-type" evidence="2">
    <location>
        <begin position="287"/>
        <end position="308"/>
    </location>
</feature>
<name>A0A7R7XE15_9EURO</name>
<keyword evidence="4" id="KW-1185">Reference proteome</keyword>
<proteinExistence type="predicted"/>
<organism evidence="3 4">
    <name type="scientific">Aspergillus puulaauensis</name>
    <dbReference type="NCBI Taxonomy" id="1220207"/>
    <lineage>
        <taxon>Eukaryota</taxon>
        <taxon>Fungi</taxon>
        <taxon>Dikarya</taxon>
        <taxon>Ascomycota</taxon>
        <taxon>Pezizomycotina</taxon>
        <taxon>Eurotiomycetes</taxon>
        <taxon>Eurotiomycetidae</taxon>
        <taxon>Eurotiales</taxon>
        <taxon>Aspergillaceae</taxon>
        <taxon>Aspergillus</taxon>
    </lineage>
</organism>
<dbReference type="PANTHER" id="PTHR35391:SF5">
    <property type="entry name" value="DUF6590 DOMAIN-CONTAINING PROTEIN"/>
    <property type="match status" value="1"/>
</dbReference>
<protein>
    <recommendedName>
        <fullName evidence="2">C2H2-type domain-containing protein</fullName>
    </recommendedName>
</protein>
<evidence type="ECO:0000313" key="4">
    <source>
        <dbReference type="Proteomes" id="UP000654913"/>
    </source>
</evidence>
<dbReference type="RefSeq" id="XP_041551655.1">
    <property type="nucleotide sequence ID" value="XM_041698473.1"/>
</dbReference>
<dbReference type="PANTHER" id="PTHR35391">
    <property type="entry name" value="C2H2-TYPE DOMAIN-CONTAINING PROTEIN-RELATED"/>
    <property type="match status" value="1"/>
</dbReference>
<reference evidence="3" key="1">
    <citation type="submission" date="2021-01" db="EMBL/GenBank/DDBJ databases">
        <authorList>
            <consortium name="Aspergillus puulaauensis MK2 genome sequencing consortium"/>
            <person name="Kazuki M."/>
            <person name="Futagami T."/>
        </authorList>
    </citation>
    <scope>NUCLEOTIDE SEQUENCE</scope>
    <source>
        <strain evidence="3">MK2</strain>
    </source>
</reference>
<dbReference type="AlphaFoldDB" id="A0A7R7XE15"/>
<dbReference type="Proteomes" id="UP000654913">
    <property type="component" value="Chromosome 1"/>
</dbReference>
<dbReference type="EMBL" id="AP024443">
    <property type="protein sequence ID" value="BCS19461.1"/>
    <property type="molecule type" value="Genomic_DNA"/>
</dbReference>